<keyword evidence="3" id="KW-1185">Reference proteome</keyword>
<dbReference type="PANTHER" id="PTHR37844">
    <property type="entry name" value="SER/THR PROTEIN PHOSPHATASE SUPERFAMILY (AFU_ORTHOLOGUE AFUA_1G14840)"/>
    <property type="match status" value="1"/>
</dbReference>
<evidence type="ECO:0000313" key="2">
    <source>
        <dbReference type="EMBL" id="KAF6804736.1"/>
    </source>
</evidence>
<gene>
    <name evidence="2" type="ORF">CMUS01_14780</name>
</gene>
<accession>A0A8H6MQQ2</accession>
<dbReference type="OrthoDB" id="550558at2759"/>
<evidence type="ECO:0000313" key="3">
    <source>
        <dbReference type="Proteomes" id="UP000639643"/>
    </source>
</evidence>
<dbReference type="GO" id="GO:0016787">
    <property type="term" value="F:hydrolase activity"/>
    <property type="evidence" value="ECO:0007669"/>
    <property type="project" value="InterPro"/>
</dbReference>
<sequence length="284" mass="31869">MASLAKRLGRWLPSPYSVRVQILSDLHLEIGQQYASYKFPASAPLLLLGGDIGRLVDYDAYRTFLEAQTRRYERVLLVLGNHEFYGMDYDSGISTARQLAAEPSVAGRLTLLHETRWDDPGSPLTVLGCTLWSQVPEAAKPIVQSKVNDFKRIGNWSVQKHNEAHEREVTWLRQQVAQATSDGTRKLLVATHHAPCIEGTSRPEHGSNPWSSAFATDLFEQEGWAGVSAWAFGHTHYRADIVRNGVRIVANQRGYMYPDNMLKRDGRNSSPAETGFDEAFTIKL</sequence>
<name>A0A8H6MQQ2_9PEZI</name>
<protein>
    <submittedName>
        <fullName evidence="2">Ser/Thr protein phosphatase</fullName>
    </submittedName>
</protein>
<organism evidence="2 3">
    <name type="scientific">Colletotrichum musicola</name>
    <dbReference type="NCBI Taxonomy" id="2175873"/>
    <lineage>
        <taxon>Eukaryota</taxon>
        <taxon>Fungi</taxon>
        <taxon>Dikarya</taxon>
        <taxon>Ascomycota</taxon>
        <taxon>Pezizomycotina</taxon>
        <taxon>Sordariomycetes</taxon>
        <taxon>Hypocreomycetidae</taxon>
        <taxon>Glomerellales</taxon>
        <taxon>Glomerellaceae</taxon>
        <taxon>Colletotrichum</taxon>
        <taxon>Colletotrichum orchidearum species complex</taxon>
    </lineage>
</organism>
<dbReference type="InterPro" id="IPR029052">
    <property type="entry name" value="Metallo-depent_PP-like"/>
</dbReference>
<comment type="caution">
    <text evidence="2">The sequence shown here is derived from an EMBL/GenBank/DDBJ whole genome shotgun (WGS) entry which is preliminary data.</text>
</comment>
<proteinExistence type="predicted"/>
<evidence type="ECO:0000259" key="1">
    <source>
        <dbReference type="Pfam" id="PF00149"/>
    </source>
</evidence>
<feature type="domain" description="Calcineurin-like phosphoesterase" evidence="1">
    <location>
        <begin position="20"/>
        <end position="237"/>
    </location>
</feature>
<dbReference type="EMBL" id="WIGM01001116">
    <property type="protein sequence ID" value="KAF6804736.1"/>
    <property type="molecule type" value="Genomic_DNA"/>
</dbReference>
<dbReference type="SUPFAM" id="SSF56300">
    <property type="entry name" value="Metallo-dependent phosphatases"/>
    <property type="match status" value="1"/>
</dbReference>
<dbReference type="Gene3D" id="3.60.21.10">
    <property type="match status" value="1"/>
</dbReference>
<reference evidence="2" key="1">
    <citation type="journal article" date="2020" name="Phytopathology">
        <title>Genome Sequence Resources of Colletotrichum truncatum, C. plurivorum, C. musicola, and C. sojae: Four Species Pathogenic to Soybean (Glycine max).</title>
        <authorList>
            <person name="Rogerio F."/>
            <person name="Boufleur T.R."/>
            <person name="Ciampi-Guillardi M."/>
            <person name="Sukno S.A."/>
            <person name="Thon M.R."/>
            <person name="Massola Junior N.S."/>
            <person name="Baroncelli R."/>
        </authorList>
    </citation>
    <scope>NUCLEOTIDE SEQUENCE</scope>
    <source>
        <strain evidence="2">LFN0074</strain>
    </source>
</reference>
<dbReference type="InterPro" id="IPR004843">
    <property type="entry name" value="Calcineurin-like_PHP"/>
</dbReference>
<dbReference type="Proteomes" id="UP000639643">
    <property type="component" value="Unassembled WGS sequence"/>
</dbReference>
<dbReference type="PANTHER" id="PTHR37844:SF2">
    <property type="entry name" value="SER_THR PROTEIN PHOSPHATASE SUPERFAMILY (AFU_ORTHOLOGUE AFUA_1G14840)"/>
    <property type="match status" value="1"/>
</dbReference>
<dbReference type="Pfam" id="PF00149">
    <property type="entry name" value="Metallophos"/>
    <property type="match status" value="1"/>
</dbReference>
<dbReference type="AlphaFoldDB" id="A0A8H6MQQ2"/>